<dbReference type="InterPro" id="IPR036165">
    <property type="entry name" value="YefM-like_sf"/>
</dbReference>
<dbReference type="InterPro" id="IPR006442">
    <property type="entry name" value="Antitoxin_Phd/YefM"/>
</dbReference>
<dbReference type="EMBL" id="CAACVI010000049">
    <property type="protein sequence ID" value="VEN75135.1"/>
    <property type="molecule type" value="Genomic_DNA"/>
</dbReference>
<reference evidence="3" key="1">
    <citation type="submission" date="2019-01" db="EMBL/GenBank/DDBJ databases">
        <authorList>
            <consortium name="Genoscope - CEA"/>
            <person name="William W."/>
        </authorList>
    </citation>
    <scope>NUCLEOTIDE SEQUENCE</scope>
    <source>
        <strain evidence="3">CR-1</strain>
    </source>
</reference>
<dbReference type="Gene3D" id="1.10.1220.170">
    <property type="match status" value="1"/>
</dbReference>
<protein>
    <recommendedName>
        <fullName evidence="2">Antitoxin</fullName>
    </recommendedName>
</protein>
<dbReference type="PANTHER" id="PTHR33713">
    <property type="entry name" value="ANTITOXIN YAFN-RELATED"/>
    <property type="match status" value="1"/>
</dbReference>
<dbReference type="SUPFAM" id="SSF143120">
    <property type="entry name" value="YefM-like"/>
    <property type="match status" value="1"/>
</dbReference>
<evidence type="ECO:0000256" key="1">
    <source>
        <dbReference type="ARBA" id="ARBA00009981"/>
    </source>
</evidence>
<dbReference type="PANTHER" id="PTHR33713:SF6">
    <property type="entry name" value="ANTITOXIN YEFM"/>
    <property type="match status" value="1"/>
</dbReference>
<evidence type="ECO:0000256" key="2">
    <source>
        <dbReference type="RuleBase" id="RU362080"/>
    </source>
</evidence>
<organism evidence="3">
    <name type="scientific">uncultured Desulfobacteraceae bacterium</name>
    <dbReference type="NCBI Taxonomy" id="218296"/>
    <lineage>
        <taxon>Bacteria</taxon>
        <taxon>Pseudomonadati</taxon>
        <taxon>Thermodesulfobacteriota</taxon>
        <taxon>Desulfobacteria</taxon>
        <taxon>Desulfobacterales</taxon>
        <taxon>Desulfobacteraceae</taxon>
        <taxon>environmental samples</taxon>
    </lineage>
</organism>
<dbReference type="AlphaFoldDB" id="A0A484HL28"/>
<dbReference type="Gene3D" id="3.40.1620.10">
    <property type="entry name" value="YefM-like domain"/>
    <property type="match status" value="1"/>
</dbReference>
<sequence length="93" mass="10457">MIQTTYTHARANLGRLFDEVSDNQETVIIKRKGKEDIAFISASELDGLFETAHLLRSPKNAARLLTALKRALSDTERPMDIQDLKSEIGVEKD</sequence>
<comment type="function">
    <text evidence="2">Antitoxin component of a type II toxin-antitoxin (TA) system.</text>
</comment>
<dbReference type="InterPro" id="IPR051405">
    <property type="entry name" value="phD/YefM_antitoxin"/>
</dbReference>
<dbReference type="NCBIfam" id="TIGR01552">
    <property type="entry name" value="phd_fam"/>
    <property type="match status" value="1"/>
</dbReference>
<proteinExistence type="inferred from homology"/>
<name>A0A484HL28_9BACT</name>
<gene>
    <name evidence="3" type="ORF">EPICR_60123</name>
</gene>
<dbReference type="Pfam" id="PF02604">
    <property type="entry name" value="PhdYeFM_antitox"/>
    <property type="match status" value="1"/>
</dbReference>
<accession>A0A484HL28</accession>
<evidence type="ECO:0000313" key="3">
    <source>
        <dbReference type="EMBL" id="VEN75135.1"/>
    </source>
</evidence>
<comment type="similarity">
    <text evidence="1 2">Belongs to the phD/YefM antitoxin family.</text>
</comment>